<proteinExistence type="predicted"/>
<keyword evidence="1" id="KW-0812">Transmembrane</keyword>
<dbReference type="AlphaFoldDB" id="A0A9D9HPF8"/>
<evidence type="ECO:0000313" key="2">
    <source>
        <dbReference type="EMBL" id="MBO8457701.1"/>
    </source>
</evidence>
<reference evidence="2" key="1">
    <citation type="submission" date="2020-10" db="EMBL/GenBank/DDBJ databases">
        <authorList>
            <person name="Gilroy R."/>
        </authorList>
    </citation>
    <scope>NUCLEOTIDE SEQUENCE</scope>
    <source>
        <strain evidence="2">10532</strain>
    </source>
</reference>
<dbReference type="EMBL" id="JADIMM010000073">
    <property type="protein sequence ID" value="MBO8457701.1"/>
    <property type="molecule type" value="Genomic_DNA"/>
</dbReference>
<comment type="caution">
    <text evidence="2">The sequence shown here is derived from an EMBL/GenBank/DDBJ whole genome shotgun (WGS) entry which is preliminary data.</text>
</comment>
<evidence type="ECO:0000256" key="1">
    <source>
        <dbReference type="SAM" id="Phobius"/>
    </source>
</evidence>
<accession>A0A9D9HPF8</accession>
<keyword evidence="2" id="KW-0966">Cell projection</keyword>
<keyword evidence="1" id="KW-1133">Transmembrane helix</keyword>
<reference evidence="2" key="2">
    <citation type="journal article" date="2021" name="PeerJ">
        <title>Extensive microbial diversity within the chicken gut microbiome revealed by metagenomics and culture.</title>
        <authorList>
            <person name="Gilroy R."/>
            <person name="Ravi A."/>
            <person name="Getino M."/>
            <person name="Pursley I."/>
            <person name="Horton D.L."/>
            <person name="Alikhan N.F."/>
            <person name="Baker D."/>
            <person name="Gharbi K."/>
            <person name="Hall N."/>
            <person name="Watson M."/>
            <person name="Adriaenssens E.M."/>
            <person name="Foster-Nyarko E."/>
            <person name="Jarju S."/>
            <person name="Secka A."/>
            <person name="Antonio M."/>
            <person name="Oren A."/>
            <person name="Chaudhuri R.R."/>
            <person name="La Ragione R."/>
            <person name="Hildebrand F."/>
            <person name="Pallen M.J."/>
        </authorList>
    </citation>
    <scope>NUCLEOTIDE SEQUENCE</scope>
    <source>
        <strain evidence="2">10532</strain>
    </source>
</reference>
<sequence length="183" mass="20537">MSDNDNLDLVDVDGDIEESGSGKKRKLGFFPALLKWIAIGLAILIVIVTVSLITVKIATKNTTVATAVPVSPEYKSKREVLSWYDGIDTIRVNSSDKPSCTIVADVIFGYTENDKAVSAEITSRSYEISDWLRVYFRKKTKADLEPQNENMIKMEIQNGINDDILYKAKIKDVVFKQLDIIEQ</sequence>
<evidence type="ECO:0000313" key="3">
    <source>
        <dbReference type="Proteomes" id="UP000823638"/>
    </source>
</evidence>
<keyword evidence="2" id="KW-0969">Cilium</keyword>
<keyword evidence="2" id="KW-0282">Flagellum</keyword>
<gene>
    <name evidence="2" type="ORF">IAA81_05675</name>
</gene>
<keyword evidence="1" id="KW-0472">Membrane</keyword>
<dbReference type="Proteomes" id="UP000823638">
    <property type="component" value="Unassembled WGS sequence"/>
</dbReference>
<name>A0A9D9HPF8_9SPIR</name>
<protein>
    <submittedName>
        <fullName evidence="2">Flagellar basal body protein FliL</fullName>
    </submittedName>
</protein>
<feature type="transmembrane region" description="Helical" evidence="1">
    <location>
        <begin position="33"/>
        <end position="53"/>
    </location>
</feature>
<organism evidence="2 3">
    <name type="scientific">Candidatus Gallitreponema excrementavium</name>
    <dbReference type="NCBI Taxonomy" id="2840840"/>
    <lineage>
        <taxon>Bacteria</taxon>
        <taxon>Pseudomonadati</taxon>
        <taxon>Spirochaetota</taxon>
        <taxon>Spirochaetia</taxon>
        <taxon>Spirochaetales</taxon>
        <taxon>Candidatus Gallitreponema</taxon>
    </lineage>
</organism>